<evidence type="ECO:0000313" key="2">
    <source>
        <dbReference type="EMBL" id="KZR33176.1"/>
    </source>
</evidence>
<keyword evidence="3" id="KW-1185">Reference proteome</keyword>
<dbReference type="Proteomes" id="UP000076880">
    <property type="component" value="Unassembled WGS sequence"/>
</dbReference>
<dbReference type="InterPro" id="IPR056642">
    <property type="entry name" value="DUF7740"/>
</dbReference>
<reference evidence="3" key="1">
    <citation type="submission" date="2016-03" db="EMBL/GenBank/DDBJ databases">
        <title>WGS of SAMN04393274.</title>
        <authorList>
            <person name="Adams M."/>
            <person name="Sutton G."/>
            <person name="Nelson K."/>
            <person name="Thaden J."/>
            <person name="Fowler V."/>
            <person name="Mccorrison J."/>
            <person name="Sanka R."/>
            <person name="Brinkac L."/>
            <person name="Nierman W."/>
        </authorList>
    </citation>
    <scope>NUCLEOTIDE SEQUENCE [LARGE SCALE GENOMIC DNA]</scope>
    <source>
        <strain evidence="3">GN06232</strain>
    </source>
</reference>
<feature type="domain" description="DUF7740" evidence="1">
    <location>
        <begin position="15"/>
        <end position="81"/>
    </location>
</feature>
<accession>A0ABR5YNV2</accession>
<comment type="caution">
    <text evidence="2">The sequence shown here is derived from an EMBL/GenBank/DDBJ whole genome shotgun (WGS) entry which is preliminary data.</text>
</comment>
<proteinExistence type="predicted"/>
<dbReference type="Pfam" id="PF24886">
    <property type="entry name" value="DUF7740"/>
    <property type="match status" value="1"/>
</dbReference>
<gene>
    <name evidence="2" type="ORF">A3466_09185</name>
</gene>
<sequence>MSKAREAIACSRFAEFPDVLVTLGLNRAFAIREKRSVPQSLRAGGRVMISRIQHPQLRATVEEMCTCPYPEVQVARIRDCVKRMESALIRAQKKLGDFQ</sequence>
<evidence type="ECO:0000259" key="1">
    <source>
        <dbReference type="Pfam" id="PF24886"/>
    </source>
</evidence>
<protein>
    <recommendedName>
        <fullName evidence="1">DUF7740 domain-containing protein</fullName>
    </recommendedName>
</protein>
<organism evidence="2 3">
    <name type="scientific">Enterobacter genomosp. S</name>
    <dbReference type="NCBI Taxonomy" id="2364151"/>
    <lineage>
        <taxon>Bacteria</taxon>
        <taxon>Pseudomonadati</taxon>
        <taxon>Pseudomonadota</taxon>
        <taxon>Gammaproteobacteria</taxon>
        <taxon>Enterobacterales</taxon>
        <taxon>Enterobacteriaceae</taxon>
        <taxon>Enterobacter</taxon>
        <taxon>Enterobacter cloacae complex</taxon>
        <taxon>Enterobacter cloacae complex clade S</taxon>
    </lineage>
</organism>
<evidence type="ECO:0000313" key="3">
    <source>
        <dbReference type="Proteomes" id="UP000076880"/>
    </source>
</evidence>
<name>A0ABR5YNV2_9ENTR</name>
<dbReference type="EMBL" id="LVVA01000012">
    <property type="protein sequence ID" value="KZR33176.1"/>
    <property type="molecule type" value="Genomic_DNA"/>
</dbReference>